<sequence length="141" mass="14738">MPRTHHNALIFGLVLAGVGLAAPLAAQGYRAENRVTVNPLPGGSFEVIEGGGYGARGMWCAAADYARDVLGARGTARVYVKRARGPSQTVPGRKGAVFTLDPTGLDPVPVTITGSSTRRPGSNLSVDHAYSFCADSRLSNR</sequence>
<dbReference type="RefSeq" id="WP_138661262.1">
    <property type="nucleotide sequence ID" value="NZ_VANS01000001.1"/>
</dbReference>
<dbReference type="OrthoDB" id="7862366at2"/>
<dbReference type="AlphaFoldDB" id="A0A5S3QD51"/>
<evidence type="ECO:0000313" key="2">
    <source>
        <dbReference type="Proteomes" id="UP000309550"/>
    </source>
</evidence>
<evidence type="ECO:0000313" key="1">
    <source>
        <dbReference type="EMBL" id="TMM55092.1"/>
    </source>
</evidence>
<gene>
    <name evidence="1" type="ORF">FDT80_05865</name>
</gene>
<protein>
    <submittedName>
        <fullName evidence="1">Uncharacterized protein</fullName>
    </submittedName>
</protein>
<proteinExistence type="predicted"/>
<dbReference type="EMBL" id="VANS01000001">
    <property type="protein sequence ID" value="TMM55092.1"/>
    <property type="molecule type" value="Genomic_DNA"/>
</dbReference>
<accession>A0A5S3QD51</accession>
<dbReference type="Proteomes" id="UP000309550">
    <property type="component" value="Unassembled WGS sequence"/>
</dbReference>
<comment type="caution">
    <text evidence="1">The sequence shown here is derived from an EMBL/GenBank/DDBJ whole genome shotgun (WGS) entry which is preliminary data.</text>
</comment>
<keyword evidence="2" id="KW-1185">Reference proteome</keyword>
<reference evidence="1 2" key="1">
    <citation type="submission" date="2019-05" db="EMBL/GenBank/DDBJ databases">
        <title>Sulfitobacter sabulilitoris sp. nov., isolated from a marine sand.</title>
        <authorList>
            <person name="Yoon J.-H."/>
        </authorList>
    </citation>
    <scope>NUCLEOTIDE SEQUENCE [LARGE SCALE GENOMIC DNA]</scope>
    <source>
        <strain evidence="1 2">HSMS-29</strain>
    </source>
</reference>
<organism evidence="1 2">
    <name type="scientific">Sulfitobacter sabulilitoris</name>
    <dbReference type="NCBI Taxonomy" id="2562655"/>
    <lineage>
        <taxon>Bacteria</taxon>
        <taxon>Pseudomonadati</taxon>
        <taxon>Pseudomonadota</taxon>
        <taxon>Alphaproteobacteria</taxon>
        <taxon>Rhodobacterales</taxon>
        <taxon>Roseobacteraceae</taxon>
        <taxon>Sulfitobacter</taxon>
    </lineage>
</organism>
<name>A0A5S3QD51_9RHOB</name>